<proteinExistence type="predicted"/>
<sequence length="140" mass="16685">MKIRCLVDVIDSTQRLELRNWSNGSELELTKDKIYVVLAISKFEDIFYYYIIGDETANYPLPFPIELFEVIDDRISKYWDCKLNNLLSLNDLNLKNDGVVSFSEWTLEKNFFYEKILEGDSRTLKLFDFYVDKMTKEYLS</sequence>
<comment type="caution">
    <text evidence="1">The sequence shown here is derived from an EMBL/GenBank/DDBJ whole genome shotgun (WGS) entry which is preliminary data.</text>
</comment>
<accession>A0ABT6RLS0</accession>
<evidence type="ECO:0000313" key="2">
    <source>
        <dbReference type="Proteomes" id="UP001226434"/>
    </source>
</evidence>
<evidence type="ECO:0000313" key="1">
    <source>
        <dbReference type="EMBL" id="MDI3322742.1"/>
    </source>
</evidence>
<dbReference type="Proteomes" id="UP001226434">
    <property type="component" value="Unassembled WGS sequence"/>
</dbReference>
<gene>
    <name evidence="1" type="ORF">QJ048_23360</name>
</gene>
<protein>
    <recommendedName>
        <fullName evidence="3">Immunity protein 63 domain-containing protein</fullName>
    </recommendedName>
</protein>
<name>A0ABT6RLS0_9BACT</name>
<dbReference type="EMBL" id="JASBRG010000012">
    <property type="protein sequence ID" value="MDI3322742.1"/>
    <property type="molecule type" value="Genomic_DNA"/>
</dbReference>
<dbReference type="RefSeq" id="WP_282336894.1">
    <property type="nucleotide sequence ID" value="NZ_JASBRG010000012.1"/>
</dbReference>
<evidence type="ECO:0008006" key="3">
    <source>
        <dbReference type="Google" id="ProtNLM"/>
    </source>
</evidence>
<reference evidence="1 2" key="1">
    <citation type="submission" date="2023-05" db="EMBL/GenBank/DDBJ databases">
        <title>Genome sequence of Pinibacter sp. MAH-24.</title>
        <authorList>
            <person name="Huq M.A."/>
        </authorList>
    </citation>
    <scope>NUCLEOTIDE SEQUENCE [LARGE SCALE GENOMIC DNA]</scope>
    <source>
        <strain evidence="1 2">MAH-24</strain>
    </source>
</reference>
<keyword evidence="2" id="KW-1185">Reference proteome</keyword>
<organism evidence="1 2">
    <name type="scientific">Pinibacter soli</name>
    <dbReference type="NCBI Taxonomy" id="3044211"/>
    <lineage>
        <taxon>Bacteria</taxon>
        <taxon>Pseudomonadati</taxon>
        <taxon>Bacteroidota</taxon>
        <taxon>Chitinophagia</taxon>
        <taxon>Chitinophagales</taxon>
        <taxon>Chitinophagaceae</taxon>
        <taxon>Pinibacter</taxon>
    </lineage>
</organism>